<evidence type="ECO:0000256" key="1">
    <source>
        <dbReference type="ARBA" id="ARBA00004196"/>
    </source>
</evidence>
<gene>
    <name evidence="3" type="ORF">CLV85_1927</name>
</gene>
<dbReference type="Gene3D" id="3.80.10.10">
    <property type="entry name" value="Ribonuclease Inhibitor"/>
    <property type="match status" value="2"/>
</dbReference>
<dbReference type="InterPro" id="IPR042229">
    <property type="entry name" value="Listeria/Bacterioides_rpt_sf"/>
</dbReference>
<proteinExistence type="predicted"/>
<dbReference type="InterPro" id="IPR026906">
    <property type="entry name" value="LRR_5"/>
</dbReference>
<organism evidence="3 4">
    <name type="scientific">Salinibacterium amurskyense</name>
    <dbReference type="NCBI Taxonomy" id="205941"/>
    <lineage>
        <taxon>Bacteria</taxon>
        <taxon>Bacillati</taxon>
        <taxon>Actinomycetota</taxon>
        <taxon>Actinomycetes</taxon>
        <taxon>Micrococcales</taxon>
        <taxon>Microbacteriaceae</taxon>
        <taxon>Salinibacterium</taxon>
    </lineage>
</organism>
<feature type="transmembrane region" description="Helical" evidence="2">
    <location>
        <begin position="390"/>
        <end position="408"/>
    </location>
</feature>
<name>A0A2M9D2E7_9MICO</name>
<dbReference type="InterPro" id="IPR053139">
    <property type="entry name" value="Surface_bspA-like"/>
</dbReference>
<protein>
    <submittedName>
        <fullName evidence="3">Putative repeat protein (TIGR02543 family)</fullName>
    </submittedName>
</protein>
<evidence type="ECO:0000256" key="2">
    <source>
        <dbReference type="SAM" id="Phobius"/>
    </source>
</evidence>
<sequence>MNSAASSPVPMAHRPANRMGRIAAVLVASALVAAGSAITATPAYAFPVLFTQDGMTFSGDDFDPDAGATVTAYNPTAASGGTDAVIPSSVTFAGETYPVVAIGNTAMRDEGLTSVVIPSSVKVIGNSAFEANHLDSAVIPNSVTSIGNSAFNYNGMTTVTIGNSVETIGEYAFEGNDLETVVIPDSVTTIQRYAFSDNSLTSVTLGASVVDIKQYAFYENQLTTVTIPASVTDIERRVFADNGSLADVVFLGAAPAAFVAAGSDGSLGGSPSIVVHYSSVFADPAAAAGFTTPTWQGYNAVPNPVVTFDLSGRGAAIAPKEAVFRTVIAAPAEPTASGYTFSGWYTDAALSTLADFSTPITANTALFAGWAAVAAADTEPMLAETGSSAPLLPIGVLSALLLAAGIVLRRRTA</sequence>
<keyword evidence="2" id="KW-1133">Transmembrane helix</keyword>
<comment type="caution">
    <text evidence="3">The sequence shown here is derived from an EMBL/GenBank/DDBJ whole genome shotgun (WGS) entry which is preliminary data.</text>
</comment>
<dbReference type="RefSeq" id="WP_169925812.1">
    <property type="nucleotide sequence ID" value="NZ_PGFH01000002.1"/>
</dbReference>
<evidence type="ECO:0000313" key="4">
    <source>
        <dbReference type="Proteomes" id="UP000231742"/>
    </source>
</evidence>
<keyword evidence="2" id="KW-0472">Membrane</keyword>
<dbReference type="Gene3D" id="2.60.40.4270">
    <property type="entry name" value="Listeria-Bacteroides repeat domain"/>
    <property type="match status" value="1"/>
</dbReference>
<dbReference type="Proteomes" id="UP000231742">
    <property type="component" value="Unassembled WGS sequence"/>
</dbReference>
<dbReference type="Pfam" id="PF13306">
    <property type="entry name" value="LRR_5"/>
    <property type="match status" value="1"/>
</dbReference>
<dbReference type="NCBIfam" id="TIGR02543">
    <property type="entry name" value="List_Bact_rpt"/>
    <property type="match status" value="1"/>
</dbReference>
<dbReference type="PANTHER" id="PTHR45661">
    <property type="entry name" value="SURFACE ANTIGEN"/>
    <property type="match status" value="1"/>
</dbReference>
<keyword evidence="4" id="KW-1185">Reference proteome</keyword>
<dbReference type="AlphaFoldDB" id="A0A2M9D2E7"/>
<comment type="subcellular location">
    <subcellularLocation>
        <location evidence="1">Cell envelope</location>
    </subcellularLocation>
</comment>
<dbReference type="InterPro" id="IPR013378">
    <property type="entry name" value="InlB-like_B-rpt"/>
</dbReference>
<dbReference type="EMBL" id="PGFH01000002">
    <property type="protein sequence ID" value="PJJ78357.1"/>
    <property type="molecule type" value="Genomic_DNA"/>
</dbReference>
<keyword evidence="2" id="KW-0812">Transmembrane</keyword>
<dbReference type="GO" id="GO:0030313">
    <property type="term" value="C:cell envelope"/>
    <property type="evidence" value="ECO:0007669"/>
    <property type="project" value="UniProtKB-SubCell"/>
</dbReference>
<accession>A0A2M9D2E7</accession>
<dbReference type="Pfam" id="PF09479">
    <property type="entry name" value="Flg_new"/>
    <property type="match status" value="1"/>
</dbReference>
<dbReference type="InterPro" id="IPR032675">
    <property type="entry name" value="LRR_dom_sf"/>
</dbReference>
<dbReference type="PANTHER" id="PTHR45661:SF3">
    <property type="entry name" value="IG-LIKE DOMAIN-CONTAINING PROTEIN"/>
    <property type="match status" value="1"/>
</dbReference>
<evidence type="ECO:0000313" key="3">
    <source>
        <dbReference type="EMBL" id="PJJ78357.1"/>
    </source>
</evidence>
<reference evidence="3 4" key="1">
    <citation type="submission" date="2017-11" db="EMBL/GenBank/DDBJ databases">
        <title>Genomic Encyclopedia of Archaeal and Bacterial Type Strains, Phase II (KMG-II): From Individual Species to Whole Genera.</title>
        <authorList>
            <person name="Goeker M."/>
        </authorList>
    </citation>
    <scope>NUCLEOTIDE SEQUENCE [LARGE SCALE GENOMIC DNA]</scope>
    <source>
        <strain evidence="3 4">DSM 16400</strain>
    </source>
</reference>